<dbReference type="EMBL" id="WWCW01000446">
    <property type="protein sequence ID" value="MYM92134.1"/>
    <property type="molecule type" value="Genomic_DNA"/>
</dbReference>
<organism evidence="1 2">
    <name type="scientific">Duganella vulcania</name>
    <dbReference type="NCBI Taxonomy" id="2692166"/>
    <lineage>
        <taxon>Bacteria</taxon>
        <taxon>Pseudomonadati</taxon>
        <taxon>Pseudomonadota</taxon>
        <taxon>Betaproteobacteria</taxon>
        <taxon>Burkholderiales</taxon>
        <taxon>Oxalobacteraceae</taxon>
        <taxon>Telluria group</taxon>
        <taxon>Duganella</taxon>
    </lineage>
</organism>
<dbReference type="AlphaFoldDB" id="A0A845GCX9"/>
<reference evidence="1 2" key="1">
    <citation type="submission" date="2020-01" db="EMBL/GenBank/DDBJ databases">
        <title>Novel species isolated from a subtropical stream in China.</title>
        <authorList>
            <person name="Lu H."/>
        </authorList>
    </citation>
    <scope>NUCLEOTIDE SEQUENCE [LARGE SCALE GENOMIC DNA]</scope>
    <source>
        <strain evidence="1 2">FT82W</strain>
    </source>
</reference>
<evidence type="ECO:0000313" key="1">
    <source>
        <dbReference type="EMBL" id="MYM92134.1"/>
    </source>
</evidence>
<gene>
    <name evidence="1" type="ORF">GTP91_33835</name>
</gene>
<sequence length="208" mass="22055">LQPLPPAQLLRDPAAGTLRARQSLAFLSYRDKLLAGSWRFNTYFGRDTLMSLLLLMPALTPQAVEAGLASVLDRLDPHGAVAHEEDIGECGLLHGGGGEPVYDYKMVDDDFMLAPVAMAYLLEQPGRAAQWLAGPGADGQPRGAALSRNLRLVLRLAGAYALRPGVAALIHLKDGHPTGDWRDSADGLGGGVVSYNVNAILVPAALRA</sequence>
<proteinExistence type="predicted"/>
<feature type="non-terminal residue" evidence="1">
    <location>
        <position position="1"/>
    </location>
</feature>
<feature type="non-terminal residue" evidence="1">
    <location>
        <position position="208"/>
    </location>
</feature>
<comment type="caution">
    <text evidence="1">The sequence shown here is derived from an EMBL/GenBank/DDBJ whole genome shotgun (WGS) entry which is preliminary data.</text>
</comment>
<protein>
    <submittedName>
        <fullName evidence="1">Uncharacterized protein</fullName>
    </submittedName>
</protein>
<name>A0A845GCX9_9BURK</name>
<dbReference type="Proteomes" id="UP000470302">
    <property type="component" value="Unassembled WGS sequence"/>
</dbReference>
<accession>A0A845GCX9</accession>
<evidence type="ECO:0000313" key="2">
    <source>
        <dbReference type="Proteomes" id="UP000470302"/>
    </source>
</evidence>